<reference evidence="5" key="1">
    <citation type="submission" date="2022-10" db="EMBL/GenBank/DDBJ databases">
        <title>The complete genomes of actinobacterial strains from the NBC collection.</title>
        <authorList>
            <person name="Joergensen T.S."/>
            <person name="Alvarez Arevalo M."/>
            <person name="Sterndorff E.B."/>
            <person name="Faurdal D."/>
            <person name="Vuksanovic O."/>
            <person name="Mourched A.-S."/>
            <person name="Charusanti P."/>
            <person name="Shaw S."/>
            <person name="Blin K."/>
            <person name="Weber T."/>
        </authorList>
    </citation>
    <scope>NUCLEOTIDE SEQUENCE</scope>
    <source>
        <strain evidence="5">NBC_00008</strain>
    </source>
</reference>
<keyword evidence="3" id="KW-0804">Transcription</keyword>
<proteinExistence type="predicted"/>
<dbReference type="PANTHER" id="PTHR43132:SF8">
    <property type="entry name" value="HTH-TYPE TRANSCRIPTIONAL REGULATOR KMTR"/>
    <property type="match status" value="1"/>
</dbReference>
<evidence type="ECO:0000313" key="5">
    <source>
        <dbReference type="EMBL" id="WTW70584.1"/>
    </source>
</evidence>
<dbReference type="AlphaFoldDB" id="A0AAU2VT92"/>
<dbReference type="GO" id="GO:0003700">
    <property type="term" value="F:DNA-binding transcription factor activity"/>
    <property type="evidence" value="ECO:0007669"/>
    <property type="project" value="InterPro"/>
</dbReference>
<feature type="domain" description="HTH arsR-type" evidence="4">
    <location>
        <begin position="239"/>
        <end position="335"/>
    </location>
</feature>
<dbReference type="InterPro" id="IPR036390">
    <property type="entry name" value="WH_DNA-bd_sf"/>
</dbReference>
<dbReference type="EMBL" id="CP108313">
    <property type="protein sequence ID" value="WTW70584.1"/>
    <property type="molecule type" value="Genomic_DNA"/>
</dbReference>
<evidence type="ECO:0000256" key="2">
    <source>
        <dbReference type="ARBA" id="ARBA00023125"/>
    </source>
</evidence>
<dbReference type="Pfam" id="PF12840">
    <property type="entry name" value="HTH_20"/>
    <property type="match status" value="1"/>
</dbReference>
<dbReference type="CDD" id="cd00090">
    <property type="entry name" value="HTH_ARSR"/>
    <property type="match status" value="1"/>
</dbReference>
<dbReference type="InterPro" id="IPR011991">
    <property type="entry name" value="ArsR-like_HTH"/>
</dbReference>
<evidence type="ECO:0000259" key="4">
    <source>
        <dbReference type="PROSITE" id="PS50987"/>
    </source>
</evidence>
<sequence>MIRIELDEPSLGATRIAISPLWDAFCSLHLALPHRAPSLPYQEWVVRAREVLREDDRTHALRLLTDGLLSFPDFLLPRPVGATSIEAELETVRATPADVVRAGVAEHYPGLEDHPQIRPYLADPEAACAALADAYAAYWHGALAAHWPTMRRLVEDEVLIRARTFATEGVDALFAGLESRARWTPPVLELTKHIDAEYRAGERRLLLVPVVFAEGCRLYSTDDPEVLAVSFQARGAAALREPRPDPADTGDRLGLLLGRGRASVLRQLGGPLTTAGISDRLGLAPSTVSEHLSVLAEADVVTRHRIGRSVYYQLTDTGRALLALLSGEDVLRAVS</sequence>
<gene>
    <name evidence="5" type="ORF">OG398_21120</name>
</gene>
<evidence type="ECO:0000256" key="1">
    <source>
        <dbReference type="ARBA" id="ARBA00023015"/>
    </source>
</evidence>
<dbReference type="SUPFAM" id="SSF46785">
    <property type="entry name" value="Winged helix' DNA-binding domain"/>
    <property type="match status" value="1"/>
</dbReference>
<evidence type="ECO:0000256" key="3">
    <source>
        <dbReference type="ARBA" id="ARBA00023163"/>
    </source>
</evidence>
<dbReference type="SMART" id="SM00418">
    <property type="entry name" value="HTH_ARSR"/>
    <property type="match status" value="1"/>
</dbReference>
<keyword evidence="2" id="KW-0238">DNA-binding</keyword>
<dbReference type="Gene3D" id="1.10.10.10">
    <property type="entry name" value="Winged helix-like DNA-binding domain superfamily/Winged helix DNA-binding domain"/>
    <property type="match status" value="1"/>
</dbReference>
<organism evidence="5">
    <name type="scientific">Streptomyces sp. NBC_00008</name>
    <dbReference type="NCBI Taxonomy" id="2903610"/>
    <lineage>
        <taxon>Bacteria</taxon>
        <taxon>Bacillati</taxon>
        <taxon>Actinomycetota</taxon>
        <taxon>Actinomycetes</taxon>
        <taxon>Kitasatosporales</taxon>
        <taxon>Streptomycetaceae</taxon>
        <taxon>Streptomyces</taxon>
    </lineage>
</organism>
<dbReference type="PROSITE" id="PS50987">
    <property type="entry name" value="HTH_ARSR_2"/>
    <property type="match status" value="1"/>
</dbReference>
<keyword evidence="1" id="KW-0805">Transcription regulation</keyword>
<dbReference type="GO" id="GO:0003677">
    <property type="term" value="F:DNA binding"/>
    <property type="evidence" value="ECO:0007669"/>
    <property type="project" value="UniProtKB-KW"/>
</dbReference>
<dbReference type="InterPro" id="IPR036388">
    <property type="entry name" value="WH-like_DNA-bd_sf"/>
</dbReference>
<dbReference type="InterPro" id="IPR051011">
    <property type="entry name" value="Metal_resp_trans_reg"/>
</dbReference>
<accession>A0AAU2VT92</accession>
<protein>
    <submittedName>
        <fullName evidence="5">Helix-turn-helix domain-containing protein</fullName>
    </submittedName>
</protein>
<name>A0AAU2VT92_9ACTN</name>
<dbReference type="PANTHER" id="PTHR43132">
    <property type="entry name" value="ARSENICAL RESISTANCE OPERON REPRESSOR ARSR-RELATED"/>
    <property type="match status" value="1"/>
</dbReference>
<dbReference type="InterPro" id="IPR001845">
    <property type="entry name" value="HTH_ArsR_DNA-bd_dom"/>
</dbReference>